<organism evidence="7 8">
    <name type="scientific">Dunaliella salina</name>
    <name type="common">Green alga</name>
    <name type="synonym">Protococcus salinus</name>
    <dbReference type="NCBI Taxonomy" id="3046"/>
    <lineage>
        <taxon>Eukaryota</taxon>
        <taxon>Viridiplantae</taxon>
        <taxon>Chlorophyta</taxon>
        <taxon>core chlorophytes</taxon>
        <taxon>Chlorophyceae</taxon>
        <taxon>CS clade</taxon>
        <taxon>Chlamydomonadales</taxon>
        <taxon>Dunaliellaceae</taxon>
        <taxon>Dunaliella</taxon>
    </lineage>
</organism>
<dbReference type="PANTHER" id="PTHR31144">
    <property type="entry name" value="UPF0602 PROTEIN C4ORF47"/>
    <property type="match status" value="1"/>
</dbReference>
<accession>A0ABQ7G446</accession>
<evidence type="ECO:0000256" key="2">
    <source>
        <dbReference type="ARBA" id="ARBA00022490"/>
    </source>
</evidence>
<name>A0ABQ7G446_DUNSA</name>
<dbReference type="Proteomes" id="UP000815325">
    <property type="component" value="Unassembled WGS sequence"/>
</dbReference>
<feature type="region of interest" description="Disordered" evidence="6">
    <location>
        <begin position="168"/>
        <end position="215"/>
    </location>
</feature>
<dbReference type="PANTHER" id="PTHR31144:SF1">
    <property type="entry name" value="UPF0602 PROTEIN C4ORF47"/>
    <property type="match status" value="1"/>
</dbReference>
<evidence type="ECO:0000256" key="6">
    <source>
        <dbReference type="SAM" id="MobiDB-lite"/>
    </source>
</evidence>
<evidence type="ECO:0000256" key="1">
    <source>
        <dbReference type="ARBA" id="ARBA00004300"/>
    </source>
</evidence>
<comment type="subcellular location">
    <subcellularLocation>
        <location evidence="1">Cytoplasm</location>
        <location evidence="1">Cytoskeleton</location>
        <location evidence="1">Microtubule organizing center</location>
        <location evidence="1">Centrosome</location>
    </subcellularLocation>
</comment>
<evidence type="ECO:0000313" key="8">
    <source>
        <dbReference type="Proteomes" id="UP000815325"/>
    </source>
</evidence>
<gene>
    <name evidence="7" type="ORF">DUNSADRAFT_16277</name>
</gene>
<keyword evidence="3" id="KW-0206">Cytoskeleton</keyword>
<proteinExistence type="inferred from homology"/>
<feature type="region of interest" description="Disordered" evidence="6">
    <location>
        <begin position="286"/>
        <end position="314"/>
    </location>
</feature>
<feature type="region of interest" description="Disordered" evidence="6">
    <location>
        <begin position="116"/>
        <end position="149"/>
    </location>
</feature>
<dbReference type="InterPro" id="IPR029358">
    <property type="entry name" value="CFAP96"/>
</dbReference>
<feature type="region of interest" description="Disordered" evidence="6">
    <location>
        <begin position="74"/>
        <end position="100"/>
    </location>
</feature>
<evidence type="ECO:0000256" key="3">
    <source>
        <dbReference type="ARBA" id="ARBA00023212"/>
    </source>
</evidence>
<dbReference type="Pfam" id="PF15239">
    <property type="entry name" value="CFAP96-like"/>
    <property type="match status" value="1"/>
</dbReference>
<feature type="compositionally biased region" description="Basic and acidic residues" evidence="6">
    <location>
        <begin position="174"/>
        <end position="190"/>
    </location>
</feature>
<sequence>MTDKYGMFGPPEYITPAGMEDLSTTRSKKGPPDHGPNVKAGTVKLGKGNDATFDRFKPLNEGVKYVDPIKLQLQAKREQKSRNISDAPFKAASPMKQSAAPGDFYGTLGKVPYVSQGTPEAKKKGQIPEQPKGIYTSPAKKGTFGYNKTTLSERTGYKGVATEYEYQHDPAALRQEKEQAEREASRKAKVTESPFKPSNPPKKGTFGVPNTTLSRGKGVVGEFEYTVGANPVHHPTKQSKDAKDAPPPFRPSHTHASERVEKIEYLHDPEVPKIKAEAARRKEEASRLAAAGPWKPNMGRKTDMVRSIVRMNVR</sequence>
<reference evidence="7" key="1">
    <citation type="submission" date="2017-08" db="EMBL/GenBank/DDBJ databases">
        <authorList>
            <person name="Polle J.E."/>
            <person name="Barry K."/>
            <person name="Cushman J."/>
            <person name="Schmutz J."/>
            <person name="Tran D."/>
            <person name="Hathwaick L.T."/>
            <person name="Yim W.C."/>
            <person name="Jenkins J."/>
            <person name="Mckie-Krisberg Z.M."/>
            <person name="Prochnik S."/>
            <person name="Lindquist E."/>
            <person name="Dockter R.B."/>
            <person name="Adam C."/>
            <person name="Molina H."/>
            <person name="Bunkerborg J."/>
            <person name="Jin E."/>
            <person name="Buchheim M."/>
            <person name="Magnuson J."/>
        </authorList>
    </citation>
    <scope>NUCLEOTIDE SEQUENCE</scope>
    <source>
        <strain evidence="7">CCAP 19/18</strain>
    </source>
</reference>
<comment type="similarity">
    <text evidence="4">Belongs to the CFAP96 family.</text>
</comment>
<keyword evidence="2" id="KW-0963">Cytoplasm</keyword>
<feature type="region of interest" description="Disordered" evidence="6">
    <location>
        <begin position="229"/>
        <end position="268"/>
    </location>
</feature>
<dbReference type="EMBL" id="MU070177">
    <property type="protein sequence ID" value="KAF5829309.1"/>
    <property type="molecule type" value="Genomic_DNA"/>
</dbReference>
<comment type="caution">
    <text evidence="7">The sequence shown here is derived from an EMBL/GenBank/DDBJ whole genome shotgun (WGS) entry which is preliminary data.</text>
</comment>
<feature type="region of interest" description="Disordered" evidence="6">
    <location>
        <begin position="1"/>
        <end position="51"/>
    </location>
</feature>
<evidence type="ECO:0000256" key="5">
    <source>
        <dbReference type="ARBA" id="ARBA00035693"/>
    </source>
</evidence>
<feature type="compositionally biased region" description="Basic and acidic residues" evidence="6">
    <location>
        <begin position="255"/>
        <end position="268"/>
    </location>
</feature>
<evidence type="ECO:0000313" key="7">
    <source>
        <dbReference type="EMBL" id="KAF5829309.1"/>
    </source>
</evidence>
<protein>
    <recommendedName>
        <fullName evidence="5">Cilia-and flagella-associated protein 96</fullName>
    </recommendedName>
</protein>
<evidence type="ECO:0000256" key="4">
    <source>
        <dbReference type="ARBA" id="ARBA00035656"/>
    </source>
</evidence>
<keyword evidence="8" id="KW-1185">Reference proteome</keyword>